<sequence length="219" mass="24302">MLRSRVFWAAVLLSIISVAARMAGGFPGYPLLKALPIWLLAWLARPRIGVHRDRALFLGLLFCSAGDLALTQARAYPRAFLAGLLLFLIGHLLYTTHFWRDMRFSAPRMVPALLLVGFFFVFTVWLSPGMARMGFPAFAYVLAISAMTLSALFRHARGWHTVLVGALLFVISDSLIAISVFREPLPEPLRDLLILGTYYPAQLLITAGSLRGRDSATPE</sequence>
<protein>
    <submittedName>
        <fullName evidence="7">YhhN family protein</fullName>
    </submittedName>
</protein>
<feature type="transmembrane region" description="Helical" evidence="6">
    <location>
        <begin position="160"/>
        <end position="180"/>
    </location>
</feature>
<organism evidence="7 8">
    <name type="scientific">Haliangium ochraceum (strain DSM 14365 / JCM 11303 / SMP-2)</name>
    <dbReference type="NCBI Taxonomy" id="502025"/>
    <lineage>
        <taxon>Bacteria</taxon>
        <taxon>Pseudomonadati</taxon>
        <taxon>Myxococcota</taxon>
        <taxon>Polyangia</taxon>
        <taxon>Haliangiales</taxon>
        <taxon>Kofleriaceae</taxon>
        <taxon>Haliangium</taxon>
    </lineage>
</organism>
<dbReference type="InterPro" id="IPR012506">
    <property type="entry name" value="TMEM86B-like"/>
</dbReference>
<evidence type="ECO:0000256" key="3">
    <source>
        <dbReference type="ARBA" id="ARBA00022692"/>
    </source>
</evidence>
<evidence type="ECO:0000256" key="1">
    <source>
        <dbReference type="ARBA" id="ARBA00004141"/>
    </source>
</evidence>
<dbReference type="RefSeq" id="WP_012826612.1">
    <property type="nucleotide sequence ID" value="NC_013440.1"/>
</dbReference>
<dbReference type="Proteomes" id="UP000001880">
    <property type="component" value="Chromosome"/>
</dbReference>
<evidence type="ECO:0000313" key="7">
    <source>
        <dbReference type="EMBL" id="ACY14003.1"/>
    </source>
</evidence>
<feature type="transmembrane region" description="Helical" evidence="6">
    <location>
        <begin position="109"/>
        <end position="127"/>
    </location>
</feature>
<dbReference type="HOGENOM" id="CLU_079086_0_0_7"/>
<comment type="subcellular location">
    <subcellularLocation>
        <location evidence="1">Membrane</location>
        <topology evidence="1">Multi-pass membrane protein</topology>
    </subcellularLocation>
</comment>
<dbReference type="STRING" id="502025.Hoch_1449"/>
<dbReference type="GO" id="GO:0016787">
    <property type="term" value="F:hydrolase activity"/>
    <property type="evidence" value="ECO:0007669"/>
    <property type="project" value="TreeGrafter"/>
</dbReference>
<evidence type="ECO:0000256" key="5">
    <source>
        <dbReference type="ARBA" id="ARBA00023136"/>
    </source>
</evidence>
<evidence type="ECO:0000313" key="8">
    <source>
        <dbReference type="Proteomes" id="UP000001880"/>
    </source>
</evidence>
<dbReference type="GO" id="GO:0016020">
    <property type="term" value="C:membrane"/>
    <property type="evidence" value="ECO:0007669"/>
    <property type="project" value="UniProtKB-SubCell"/>
</dbReference>
<dbReference type="PANTHER" id="PTHR31885:SF6">
    <property type="entry name" value="GH04784P"/>
    <property type="match status" value="1"/>
</dbReference>
<keyword evidence="5 6" id="KW-0472">Membrane</keyword>
<evidence type="ECO:0000256" key="6">
    <source>
        <dbReference type="SAM" id="Phobius"/>
    </source>
</evidence>
<dbReference type="OrthoDB" id="5592477at2"/>
<dbReference type="eggNOG" id="COG3714">
    <property type="taxonomic scope" value="Bacteria"/>
</dbReference>
<dbReference type="AlphaFoldDB" id="D0LUW3"/>
<reference evidence="7 8" key="1">
    <citation type="journal article" date="2010" name="Stand. Genomic Sci.">
        <title>Complete genome sequence of Haliangium ochraceum type strain (SMP-2).</title>
        <authorList>
            <consortium name="US DOE Joint Genome Institute (JGI-PGF)"/>
            <person name="Ivanova N."/>
            <person name="Daum C."/>
            <person name="Lang E."/>
            <person name="Abt B."/>
            <person name="Kopitz M."/>
            <person name="Saunders E."/>
            <person name="Lapidus A."/>
            <person name="Lucas S."/>
            <person name="Glavina Del Rio T."/>
            <person name="Nolan M."/>
            <person name="Tice H."/>
            <person name="Copeland A."/>
            <person name="Cheng J.F."/>
            <person name="Chen F."/>
            <person name="Bruce D."/>
            <person name="Goodwin L."/>
            <person name="Pitluck S."/>
            <person name="Mavromatis K."/>
            <person name="Pati A."/>
            <person name="Mikhailova N."/>
            <person name="Chen A."/>
            <person name="Palaniappan K."/>
            <person name="Land M."/>
            <person name="Hauser L."/>
            <person name="Chang Y.J."/>
            <person name="Jeffries C.D."/>
            <person name="Detter J.C."/>
            <person name="Brettin T."/>
            <person name="Rohde M."/>
            <person name="Goker M."/>
            <person name="Bristow J."/>
            <person name="Markowitz V."/>
            <person name="Eisen J.A."/>
            <person name="Hugenholtz P."/>
            <person name="Kyrpides N.C."/>
            <person name="Klenk H.P."/>
        </authorList>
    </citation>
    <scope>NUCLEOTIDE SEQUENCE [LARGE SCALE GENOMIC DNA]</scope>
    <source>
        <strain evidence="8">DSM 14365 / CIP 107738 / JCM 11303 / AJ 13395 / SMP-2</strain>
    </source>
</reference>
<name>D0LUW3_HALO1</name>
<feature type="transmembrane region" description="Helical" evidence="6">
    <location>
        <begin position="133"/>
        <end position="153"/>
    </location>
</feature>
<dbReference type="KEGG" id="hoh:Hoch_1449"/>
<evidence type="ECO:0000256" key="2">
    <source>
        <dbReference type="ARBA" id="ARBA00007375"/>
    </source>
</evidence>
<proteinExistence type="inferred from homology"/>
<gene>
    <name evidence="7" type="ordered locus">Hoch_1449</name>
</gene>
<keyword evidence="4 6" id="KW-1133">Transmembrane helix</keyword>
<feature type="transmembrane region" description="Helical" evidence="6">
    <location>
        <begin position="79"/>
        <end position="97"/>
    </location>
</feature>
<dbReference type="Pfam" id="PF07947">
    <property type="entry name" value="YhhN"/>
    <property type="match status" value="1"/>
</dbReference>
<evidence type="ECO:0000256" key="4">
    <source>
        <dbReference type="ARBA" id="ARBA00022989"/>
    </source>
</evidence>
<keyword evidence="8" id="KW-1185">Reference proteome</keyword>
<accession>D0LUW3</accession>
<keyword evidence="3 6" id="KW-0812">Transmembrane</keyword>
<comment type="similarity">
    <text evidence="2">Belongs to the TMEM86 family.</text>
</comment>
<dbReference type="EMBL" id="CP001804">
    <property type="protein sequence ID" value="ACY14003.1"/>
    <property type="molecule type" value="Genomic_DNA"/>
</dbReference>
<dbReference type="PANTHER" id="PTHR31885">
    <property type="entry name" value="GH04784P"/>
    <property type="match status" value="1"/>
</dbReference>